<protein>
    <submittedName>
        <fullName evidence="2">Glutamyl-tRNA reductase</fullName>
        <ecNumber evidence="2">1.2.1.70</ecNumber>
    </submittedName>
</protein>
<gene>
    <name evidence="2" type="primary">hemA_1</name>
    <name evidence="2" type="ORF">NCTC8284_03297</name>
</gene>
<proteinExistence type="predicted"/>
<dbReference type="SUPFAM" id="SSF69075">
    <property type="entry name" value="Glutamyl tRNA-reductase dimerization domain"/>
    <property type="match status" value="1"/>
</dbReference>
<dbReference type="EC" id="1.2.1.70" evidence="2"/>
<dbReference type="PANTHER" id="PTHR43013">
    <property type="entry name" value="GLUTAMYL-TRNA REDUCTASE"/>
    <property type="match status" value="1"/>
</dbReference>
<dbReference type="GO" id="GO:0019353">
    <property type="term" value="P:protoporphyrinogen IX biosynthetic process from glutamate"/>
    <property type="evidence" value="ECO:0007669"/>
    <property type="project" value="TreeGrafter"/>
</dbReference>
<dbReference type="InterPro" id="IPR015896">
    <property type="entry name" value="4pyrrol_synth_GluRdtase_dimer"/>
</dbReference>
<dbReference type="Pfam" id="PF00745">
    <property type="entry name" value="GlutR_dimer"/>
    <property type="match status" value="1"/>
</dbReference>
<evidence type="ECO:0000313" key="2">
    <source>
        <dbReference type="EMBL" id="VEH68076.1"/>
    </source>
</evidence>
<accession>A0A448MSI8</accession>
<keyword evidence="2" id="KW-0560">Oxidoreductase</keyword>
<dbReference type="GO" id="GO:0050661">
    <property type="term" value="F:NADP binding"/>
    <property type="evidence" value="ECO:0007669"/>
    <property type="project" value="InterPro"/>
</dbReference>
<organism evidence="2 3">
    <name type="scientific">Rodentibacter pneumotropicus</name>
    <dbReference type="NCBI Taxonomy" id="758"/>
    <lineage>
        <taxon>Bacteria</taxon>
        <taxon>Pseudomonadati</taxon>
        <taxon>Pseudomonadota</taxon>
        <taxon>Gammaproteobacteria</taxon>
        <taxon>Pasteurellales</taxon>
        <taxon>Pasteurellaceae</taxon>
        <taxon>Rodentibacter</taxon>
    </lineage>
</organism>
<feature type="domain" description="Tetrapyrrole biosynthesis glutamyl-tRNA reductase dimerisation" evidence="1">
    <location>
        <begin position="2"/>
        <end position="85"/>
    </location>
</feature>
<name>A0A448MSI8_9PAST</name>
<dbReference type="InterPro" id="IPR036453">
    <property type="entry name" value="GluRdtase_dimer_dom_sf"/>
</dbReference>
<reference evidence="2 3" key="1">
    <citation type="submission" date="2018-12" db="EMBL/GenBank/DDBJ databases">
        <authorList>
            <consortium name="Pathogen Informatics"/>
        </authorList>
    </citation>
    <scope>NUCLEOTIDE SEQUENCE [LARGE SCALE GENOMIC DNA]</scope>
    <source>
        <strain evidence="2 3">NCTC8284</strain>
    </source>
</reference>
<evidence type="ECO:0000313" key="3">
    <source>
        <dbReference type="Proteomes" id="UP000278733"/>
    </source>
</evidence>
<dbReference type="EMBL" id="LR134405">
    <property type="protein sequence ID" value="VEH68076.1"/>
    <property type="molecule type" value="Genomic_DNA"/>
</dbReference>
<dbReference type="PANTHER" id="PTHR43013:SF1">
    <property type="entry name" value="GLUTAMYL-TRNA REDUCTASE"/>
    <property type="match status" value="1"/>
</dbReference>
<dbReference type="GO" id="GO:0008883">
    <property type="term" value="F:glutamyl-tRNA reductase activity"/>
    <property type="evidence" value="ECO:0007669"/>
    <property type="project" value="UniProtKB-EC"/>
</dbReference>
<dbReference type="KEGG" id="rpne:NCTC8284_03297"/>
<dbReference type="Proteomes" id="UP000278733">
    <property type="component" value="Chromosome"/>
</dbReference>
<sequence>MRRFFEWLKVRQFSNLIKRYREDAEQMRQDLLGKALQHLQQGDNAEAVLQELSYKLMNKLIHAPTQTMQSMMKAGNAEGLHLFSNTLNLSPLDEKIVKFLTALCGFLALSTMAEYRTFTDANITYGIFHAKPEEVRLHWRDSEGQNYHSLTNLKRALQKDYQIKMLMNAGIYSKIIRRQGYGLKMAKN</sequence>
<evidence type="ECO:0000259" key="1">
    <source>
        <dbReference type="Pfam" id="PF00745"/>
    </source>
</evidence>
<dbReference type="AlphaFoldDB" id="A0A448MSI8"/>